<evidence type="ECO:0000256" key="1">
    <source>
        <dbReference type="ARBA" id="ARBA00022723"/>
    </source>
</evidence>
<protein>
    <recommendedName>
        <fullName evidence="7">THAP-type domain-containing protein</fullName>
    </recommendedName>
</protein>
<gene>
    <name evidence="8" type="ORF">chiPu_0015466</name>
</gene>
<dbReference type="GO" id="GO:0003677">
    <property type="term" value="F:DNA binding"/>
    <property type="evidence" value="ECO:0007669"/>
    <property type="project" value="UniProtKB-UniRule"/>
</dbReference>
<dbReference type="InterPro" id="IPR038441">
    <property type="entry name" value="THAP_Znf_sf"/>
</dbReference>
<evidence type="ECO:0000313" key="9">
    <source>
        <dbReference type="Proteomes" id="UP000287033"/>
    </source>
</evidence>
<feature type="domain" description="THAP-type" evidence="7">
    <location>
        <begin position="1"/>
        <end position="82"/>
    </location>
</feature>
<evidence type="ECO:0000256" key="2">
    <source>
        <dbReference type="ARBA" id="ARBA00022771"/>
    </source>
</evidence>
<comment type="caution">
    <text evidence="8">The sequence shown here is derived from an EMBL/GenBank/DDBJ whole genome shotgun (WGS) entry which is preliminary data.</text>
</comment>
<evidence type="ECO:0000313" key="8">
    <source>
        <dbReference type="EMBL" id="GCC36966.1"/>
    </source>
</evidence>
<dbReference type="AlphaFoldDB" id="A0A401T2S9"/>
<reference evidence="8 9" key="1">
    <citation type="journal article" date="2018" name="Nat. Ecol. Evol.">
        <title>Shark genomes provide insights into elasmobranch evolution and the origin of vertebrates.</title>
        <authorList>
            <person name="Hara Y"/>
            <person name="Yamaguchi K"/>
            <person name="Onimaru K"/>
            <person name="Kadota M"/>
            <person name="Koyanagi M"/>
            <person name="Keeley SD"/>
            <person name="Tatsumi K"/>
            <person name="Tanaka K"/>
            <person name="Motone F"/>
            <person name="Kageyama Y"/>
            <person name="Nozu R"/>
            <person name="Adachi N"/>
            <person name="Nishimura O"/>
            <person name="Nakagawa R"/>
            <person name="Tanegashima C"/>
            <person name="Kiyatake I"/>
            <person name="Matsumoto R"/>
            <person name="Murakumo K"/>
            <person name="Nishida K"/>
            <person name="Terakita A"/>
            <person name="Kuratani S"/>
            <person name="Sato K"/>
            <person name="Hyodo S Kuraku.S."/>
        </authorList>
    </citation>
    <scope>NUCLEOTIDE SEQUENCE [LARGE SCALE GENOMIC DNA]</scope>
</reference>
<keyword evidence="3" id="KW-0862">Zinc</keyword>
<proteinExistence type="predicted"/>
<dbReference type="SUPFAM" id="SSF57716">
    <property type="entry name" value="Glucocorticoid receptor-like (DNA-binding domain)"/>
    <property type="match status" value="1"/>
</dbReference>
<dbReference type="STRING" id="137246.A0A401T2S9"/>
<evidence type="ECO:0000259" key="7">
    <source>
        <dbReference type="PROSITE" id="PS50950"/>
    </source>
</evidence>
<keyword evidence="6" id="KW-0175">Coiled coil</keyword>
<dbReference type="Proteomes" id="UP000287033">
    <property type="component" value="Unassembled WGS sequence"/>
</dbReference>
<dbReference type="GO" id="GO:0008270">
    <property type="term" value="F:zinc ion binding"/>
    <property type="evidence" value="ECO:0007669"/>
    <property type="project" value="UniProtKB-KW"/>
</dbReference>
<dbReference type="EMBL" id="BEZZ01000921">
    <property type="protein sequence ID" value="GCC36966.1"/>
    <property type="molecule type" value="Genomic_DNA"/>
</dbReference>
<dbReference type="Pfam" id="PF05485">
    <property type="entry name" value="THAP"/>
    <property type="match status" value="1"/>
</dbReference>
<keyword evidence="1" id="KW-0479">Metal-binding</keyword>
<dbReference type="PANTHER" id="PTHR47120">
    <property type="entry name" value="THAP DOMAIN-CONTAINING PROTEIN 3"/>
    <property type="match status" value="1"/>
</dbReference>
<dbReference type="OMA" id="ACKGHWG"/>
<evidence type="ECO:0000256" key="3">
    <source>
        <dbReference type="ARBA" id="ARBA00022833"/>
    </source>
</evidence>
<organism evidence="8 9">
    <name type="scientific">Chiloscyllium punctatum</name>
    <name type="common">Brownbanded bambooshark</name>
    <name type="synonym">Hemiscyllium punctatum</name>
    <dbReference type="NCBI Taxonomy" id="137246"/>
    <lineage>
        <taxon>Eukaryota</taxon>
        <taxon>Metazoa</taxon>
        <taxon>Chordata</taxon>
        <taxon>Craniata</taxon>
        <taxon>Vertebrata</taxon>
        <taxon>Chondrichthyes</taxon>
        <taxon>Elasmobranchii</taxon>
        <taxon>Galeomorphii</taxon>
        <taxon>Galeoidea</taxon>
        <taxon>Orectolobiformes</taxon>
        <taxon>Hemiscylliidae</taxon>
        <taxon>Chiloscyllium</taxon>
    </lineage>
</organism>
<keyword evidence="4 5" id="KW-0238">DNA-binding</keyword>
<dbReference type="Gene3D" id="6.20.210.20">
    <property type="entry name" value="THAP domain"/>
    <property type="match status" value="1"/>
</dbReference>
<evidence type="ECO:0000256" key="6">
    <source>
        <dbReference type="SAM" id="Coils"/>
    </source>
</evidence>
<evidence type="ECO:0000256" key="5">
    <source>
        <dbReference type="PROSITE-ProRule" id="PRU00309"/>
    </source>
</evidence>
<sequence>MPKSCAAYNCTNRYSSKNKELTFHRFPFSKPDLLVQWMNNVGRAEFKPNQHTVICSEHFKPECFNTWGNRKNLKHNAVPTVFSYSEIMKQRHRARKKLKTAADVSKPEIIEERVETVPMATTSRRQENLPQAVPNKVAASDSSADHTYAATNLGMMKKRLFTALEKNEKLRKRLKVKQEEMRRMMKKWQAVKDELEDLRAKSLLTASGLNLAGIAQLQRCMN</sequence>
<dbReference type="SMART" id="SM00692">
    <property type="entry name" value="DM3"/>
    <property type="match status" value="1"/>
</dbReference>
<keyword evidence="9" id="KW-1185">Reference proteome</keyword>
<dbReference type="SMART" id="SM00980">
    <property type="entry name" value="THAP"/>
    <property type="match status" value="1"/>
</dbReference>
<dbReference type="InterPro" id="IPR006612">
    <property type="entry name" value="THAP_Znf"/>
</dbReference>
<dbReference type="PROSITE" id="PS50950">
    <property type="entry name" value="ZF_THAP"/>
    <property type="match status" value="1"/>
</dbReference>
<dbReference type="InterPro" id="IPR026520">
    <property type="entry name" value="THAP3"/>
</dbReference>
<keyword evidence="2 5" id="KW-0863">Zinc-finger</keyword>
<accession>A0A401T2S9</accession>
<dbReference type="OrthoDB" id="6496718at2759"/>
<dbReference type="PANTHER" id="PTHR47120:SF1">
    <property type="entry name" value="THAP DOMAIN-CONTAINING PROTEIN 3"/>
    <property type="match status" value="1"/>
</dbReference>
<evidence type="ECO:0000256" key="4">
    <source>
        <dbReference type="ARBA" id="ARBA00023125"/>
    </source>
</evidence>
<feature type="coiled-coil region" evidence="6">
    <location>
        <begin position="160"/>
        <end position="201"/>
    </location>
</feature>
<name>A0A401T2S9_CHIPU</name>